<sequence length="259" mass="28242">MNLNEPAALMTYLVLVMNCLLLTETASAPSLLRLSHWRTQRGAPPSPPQRAPPAGARAASRSAYSSRRSSQRCMGSTSELRYSHVSTAVFDHHGSKLFHSLTAASCQLRSVSTVAWYLSQSVQQRGGSGEAAASAAHATPAAASSPAPPAAAARSPYVKKPRSCACFRATRRSSHERPDSKLSSFTGRGGGEVVRVARAQPLEVEQREHERARRHARAARQPRRRVRAQPPQRPPLLRRRPQRARHLCTTNNTHTAPSV</sequence>
<comment type="caution">
    <text evidence="1">The sequence shown here is derived from an EMBL/GenBank/DDBJ whole genome shotgun (WGS) entry which is preliminary data.</text>
</comment>
<evidence type="ECO:0000313" key="2">
    <source>
        <dbReference type="Proteomes" id="UP001064048"/>
    </source>
</evidence>
<dbReference type="EMBL" id="CM046105">
    <property type="protein sequence ID" value="KAI8435428.1"/>
    <property type="molecule type" value="Genomic_DNA"/>
</dbReference>
<accession>A0ACC0KGM6</accession>
<keyword evidence="2" id="KW-1185">Reference proteome</keyword>
<name>A0ACC0KGM6_CHOFU</name>
<dbReference type="Proteomes" id="UP001064048">
    <property type="component" value="Chromosome 5"/>
</dbReference>
<protein>
    <submittedName>
        <fullName evidence="1">Uncharacterized protein</fullName>
    </submittedName>
</protein>
<proteinExistence type="predicted"/>
<evidence type="ECO:0000313" key="1">
    <source>
        <dbReference type="EMBL" id="KAI8435428.1"/>
    </source>
</evidence>
<organism evidence="1 2">
    <name type="scientific">Choristoneura fumiferana</name>
    <name type="common">Spruce budworm moth</name>
    <name type="synonym">Archips fumiferana</name>
    <dbReference type="NCBI Taxonomy" id="7141"/>
    <lineage>
        <taxon>Eukaryota</taxon>
        <taxon>Metazoa</taxon>
        <taxon>Ecdysozoa</taxon>
        <taxon>Arthropoda</taxon>
        <taxon>Hexapoda</taxon>
        <taxon>Insecta</taxon>
        <taxon>Pterygota</taxon>
        <taxon>Neoptera</taxon>
        <taxon>Endopterygota</taxon>
        <taxon>Lepidoptera</taxon>
        <taxon>Glossata</taxon>
        <taxon>Ditrysia</taxon>
        <taxon>Tortricoidea</taxon>
        <taxon>Tortricidae</taxon>
        <taxon>Tortricinae</taxon>
        <taxon>Choristoneura</taxon>
    </lineage>
</organism>
<reference evidence="1 2" key="1">
    <citation type="journal article" date="2022" name="Genome Biol. Evol.">
        <title>The Spruce Budworm Genome: Reconstructing the Evolutionary History of Antifreeze Proteins.</title>
        <authorList>
            <person name="Beliveau C."/>
            <person name="Gagne P."/>
            <person name="Picq S."/>
            <person name="Vernygora O."/>
            <person name="Keeling C.I."/>
            <person name="Pinkney K."/>
            <person name="Doucet D."/>
            <person name="Wen F."/>
            <person name="Johnston J.S."/>
            <person name="Maaroufi H."/>
            <person name="Boyle B."/>
            <person name="Laroche J."/>
            <person name="Dewar K."/>
            <person name="Juretic N."/>
            <person name="Blackburn G."/>
            <person name="Nisole A."/>
            <person name="Brunet B."/>
            <person name="Brandao M."/>
            <person name="Lumley L."/>
            <person name="Duan J."/>
            <person name="Quan G."/>
            <person name="Lucarotti C.J."/>
            <person name="Roe A.D."/>
            <person name="Sperling F.A.H."/>
            <person name="Levesque R.C."/>
            <person name="Cusson M."/>
        </authorList>
    </citation>
    <scope>NUCLEOTIDE SEQUENCE [LARGE SCALE GENOMIC DNA]</scope>
    <source>
        <strain evidence="1">Glfc:IPQL:Cfum</strain>
    </source>
</reference>
<gene>
    <name evidence="1" type="ORF">MSG28_003735</name>
</gene>